<protein>
    <submittedName>
        <fullName evidence="3">Putative membrane protein</fullName>
    </submittedName>
</protein>
<evidence type="ECO:0000259" key="2">
    <source>
        <dbReference type="Pfam" id="PF07786"/>
    </source>
</evidence>
<keyword evidence="1" id="KW-0812">Transmembrane</keyword>
<feature type="transmembrane region" description="Helical" evidence="1">
    <location>
        <begin position="86"/>
        <end position="105"/>
    </location>
</feature>
<dbReference type="AlphaFoldDB" id="A0A0N7KY05"/>
<feature type="transmembrane region" description="Helical" evidence="1">
    <location>
        <begin position="111"/>
        <end position="131"/>
    </location>
</feature>
<proteinExistence type="predicted"/>
<accession>A0A0N7KY05</accession>
<keyword evidence="1" id="KW-0472">Membrane</keyword>
<dbReference type="OrthoDB" id="9807591at2"/>
<sequence>MGANTSSKTVRKRIEALDLARGIALVAMAAYHFTWDLEFFGYLARGTANSGGWRLFARAIASSFLFMVGLSLVLAHLRGIRWRPFWIRLAQVGAGALAITIVTYFATPQSFVFFGILHQIAVASLIGLIFLRCPPVLTLAAGVIMIVLPNLFVTDAMNGRALAWIGFAAREPVSNDIVPIFPWTGIVLVGMAASQWLAATSGWLRIKALNPSILGLRLFDPLRWIGRHSLAFYLIHQPVNIALIAGFAQIMPPDTTVVFRQECTAACSAQGRDGASCARYCDCARTELTDAGLFEPYMSGRLTADEEDGFRSVLALCTARYIPYDAP</sequence>
<reference evidence="3" key="1">
    <citation type="journal article" date="2015" name="Proc. Natl. Acad. Sci. U.S.A.">
        <title>Bacterial clade with the ribosomal RNA operon on a small plasmid rather than the chromosome.</title>
        <authorList>
            <person name="Anda M."/>
            <person name="Ohtsubo Y."/>
            <person name="Okubo T."/>
            <person name="Sugawara M."/>
            <person name="Nagata Y."/>
            <person name="Tsuda M."/>
            <person name="Minamisawa K."/>
            <person name="Mitsui H."/>
        </authorList>
    </citation>
    <scope>NUCLEOTIDE SEQUENCE</scope>
    <source>
        <strain evidence="3">JCM 14755</strain>
    </source>
</reference>
<dbReference type="Pfam" id="PF07786">
    <property type="entry name" value="HGSNAT_cat"/>
    <property type="match status" value="1"/>
</dbReference>
<feature type="transmembrane region" description="Helical" evidence="1">
    <location>
        <begin position="136"/>
        <end position="153"/>
    </location>
</feature>
<dbReference type="EMBL" id="LC066377">
    <property type="protein sequence ID" value="BAT28377.1"/>
    <property type="molecule type" value="Genomic_DNA"/>
</dbReference>
<feature type="domain" description="Heparan-alpha-glucosaminide N-acetyltransferase catalytic" evidence="2">
    <location>
        <begin position="13"/>
        <end position="238"/>
    </location>
</feature>
<dbReference type="InterPro" id="IPR012429">
    <property type="entry name" value="HGSNAT_cat"/>
</dbReference>
<feature type="transmembrane region" description="Helical" evidence="1">
    <location>
        <begin position="55"/>
        <end position="74"/>
    </location>
</feature>
<dbReference type="RefSeq" id="WP_062226168.1">
    <property type="nucleotide sequence ID" value="NZ_BBWR01000002.1"/>
</dbReference>
<name>A0A0N7KY05_9HYPH</name>
<evidence type="ECO:0000256" key="1">
    <source>
        <dbReference type="SAM" id="Phobius"/>
    </source>
</evidence>
<keyword evidence="1" id="KW-1133">Transmembrane helix</keyword>
<organism evidence="3">
    <name type="scientific">Aureimonas frigidaquae</name>
    <dbReference type="NCBI Taxonomy" id="424757"/>
    <lineage>
        <taxon>Bacteria</taxon>
        <taxon>Pseudomonadati</taxon>
        <taxon>Pseudomonadota</taxon>
        <taxon>Alphaproteobacteria</taxon>
        <taxon>Hyphomicrobiales</taxon>
        <taxon>Aurantimonadaceae</taxon>
        <taxon>Aureimonas</taxon>
    </lineage>
</organism>
<evidence type="ECO:0000313" key="3">
    <source>
        <dbReference type="EMBL" id="BAT28377.1"/>
    </source>
</evidence>
<feature type="transmembrane region" description="Helical" evidence="1">
    <location>
        <begin position="16"/>
        <end position="35"/>
    </location>
</feature>
<feature type="transmembrane region" description="Helical" evidence="1">
    <location>
        <begin position="180"/>
        <end position="199"/>
    </location>
</feature>